<dbReference type="EMBL" id="BK016174">
    <property type="protein sequence ID" value="DAF99916.1"/>
    <property type="molecule type" value="Genomic_DNA"/>
</dbReference>
<accession>A0A8S5UZP2</accession>
<protein>
    <submittedName>
        <fullName evidence="1">Uncharacterized protein</fullName>
    </submittedName>
</protein>
<proteinExistence type="predicted"/>
<name>A0A8S5UZP2_9CAUD</name>
<organism evidence="1">
    <name type="scientific">Siphoviridae sp. ctJT77</name>
    <dbReference type="NCBI Taxonomy" id="2825432"/>
    <lineage>
        <taxon>Viruses</taxon>
        <taxon>Duplodnaviria</taxon>
        <taxon>Heunggongvirae</taxon>
        <taxon>Uroviricota</taxon>
        <taxon>Caudoviricetes</taxon>
    </lineage>
</organism>
<sequence length="147" mass="16610">MKYGSWCYYCYNLSGDDLNICNGCKRNSNNHLPPSKFKPGNICSGFNKKEEKNMIITIIGSLTKKKVMDKIKAFWEQHGAVVNSPGDPELQKEPLENIQKTWIEKIEEADLIIAVPKDVALIPNRDGKYILEFSGDSKYALGFGESF</sequence>
<evidence type="ECO:0000313" key="1">
    <source>
        <dbReference type="EMBL" id="DAF99916.1"/>
    </source>
</evidence>
<reference evidence="1" key="1">
    <citation type="journal article" date="2021" name="Proc. Natl. Acad. Sci. U.S.A.">
        <title>A Catalog of Tens of Thousands of Viruses from Human Metagenomes Reveals Hidden Associations with Chronic Diseases.</title>
        <authorList>
            <person name="Tisza M.J."/>
            <person name="Buck C.B."/>
        </authorList>
    </citation>
    <scope>NUCLEOTIDE SEQUENCE</scope>
    <source>
        <strain evidence="1">CtJT77</strain>
    </source>
</reference>